<name>A0ABX1E4R2_9PROT</name>
<gene>
    <name evidence="4" type="ORF">HEQ75_15045</name>
</gene>
<evidence type="ECO:0000313" key="5">
    <source>
        <dbReference type="Proteomes" id="UP000787635"/>
    </source>
</evidence>
<dbReference type="RefSeq" id="WP_168031986.1">
    <property type="nucleotide sequence ID" value="NZ_JAAVNE010000023.1"/>
</dbReference>
<dbReference type="Gene3D" id="3.40.630.30">
    <property type="match status" value="2"/>
</dbReference>
<accession>A0ABX1E4R2</accession>
<keyword evidence="5" id="KW-1185">Reference proteome</keyword>
<evidence type="ECO:0000313" key="4">
    <source>
        <dbReference type="EMBL" id="NKC32177.1"/>
    </source>
</evidence>
<dbReference type="Proteomes" id="UP000787635">
    <property type="component" value="Unassembled WGS sequence"/>
</dbReference>
<evidence type="ECO:0000256" key="1">
    <source>
        <dbReference type="ARBA" id="ARBA00022679"/>
    </source>
</evidence>
<dbReference type="PANTHER" id="PTHR43877">
    <property type="entry name" value="AMINOALKYLPHOSPHONATE N-ACETYLTRANSFERASE-RELATED-RELATED"/>
    <property type="match status" value="1"/>
</dbReference>
<comment type="caution">
    <text evidence="4">The sequence shown here is derived from an EMBL/GenBank/DDBJ whole genome shotgun (WGS) entry which is preliminary data.</text>
</comment>
<feature type="domain" description="N-acetyltransferase" evidence="3">
    <location>
        <begin position="4"/>
        <end position="161"/>
    </location>
</feature>
<reference evidence="4 5" key="1">
    <citation type="submission" date="2020-03" db="EMBL/GenBank/DDBJ databases">
        <title>Roseomonas selenitidurans sp. nov. isolated from urban soil.</title>
        <authorList>
            <person name="Liu H."/>
        </authorList>
    </citation>
    <scope>NUCLEOTIDE SEQUENCE [LARGE SCALE GENOMIC DNA]</scope>
    <source>
        <strain evidence="4 5">BU-1</strain>
    </source>
</reference>
<sequence length="334" mass="36099">MTATPLRPGRDSDAEGFIALIGDCWGEYPNCVLDVDAEVPELRRLASHFAEAGGALWAAEAEGRIIGMAATRPLGHDQAWEICKVYVARAARGSGLAHRLMEAAEAHARGAGAQRLVLWTDTRFEAAHRFYEKRGFVRQGSIRILDDISNSLEFRYAKPLRGLVVEALDAAAAASAERRLAALMVECVADGASLTFLPPLAPAVAQGWWKRVSSRVALGQSVLLVAWLDGALVGTVQLLLDGPENAPHRAELAKLMVAPAVRRQGVGRALMRRAEQAARGIGRNMLMLDTAEGSAAAGLYRAMGWVELGRIPGFELGPDRRPRDTVFFWKAADS</sequence>
<dbReference type="Pfam" id="PF00583">
    <property type="entry name" value="Acetyltransf_1"/>
    <property type="match status" value="2"/>
</dbReference>
<feature type="domain" description="N-acetyltransferase" evidence="3">
    <location>
        <begin position="183"/>
        <end position="324"/>
    </location>
</feature>
<evidence type="ECO:0000256" key="2">
    <source>
        <dbReference type="ARBA" id="ARBA00023315"/>
    </source>
</evidence>
<dbReference type="PROSITE" id="PS51186">
    <property type="entry name" value="GNAT"/>
    <property type="match status" value="2"/>
</dbReference>
<dbReference type="InterPro" id="IPR016181">
    <property type="entry name" value="Acyl_CoA_acyltransferase"/>
</dbReference>
<dbReference type="InterPro" id="IPR000182">
    <property type="entry name" value="GNAT_dom"/>
</dbReference>
<dbReference type="CDD" id="cd04301">
    <property type="entry name" value="NAT_SF"/>
    <property type="match status" value="2"/>
</dbReference>
<protein>
    <submittedName>
        <fullName evidence="4">GNAT family N-acetyltransferase</fullName>
    </submittedName>
</protein>
<dbReference type="SUPFAM" id="SSF55729">
    <property type="entry name" value="Acyl-CoA N-acyltransferases (Nat)"/>
    <property type="match status" value="2"/>
</dbReference>
<keyword evidence="1" id="KW-0808">Transferase</keyword>
<evidence type="ECO:0000259" key="3">
    <source>
        <dbReference type="PROSITE" id="PS51186"/>
    </source>
</evidence>
<dbReference type="EMBL" id="JAAVNE010000023">
    <property type="protein sequence ID" value="NKC32177.1"/>
    <property type="molecule type" value="Genomic_DNA"/>
</dbReference>
<dbReference type="PANTHER" id="PTHR43877:SF2">
    <property type="entry name" value="AMINOALKYLPHOSPHONATE N-ACETYLTRANSFERASE-RELATED"/>
    <property type="match status" value="1"/>
</dbReference>
<organism evidence="4 5">
    <name type="scientific">Falsiroseomonas selenitidurans</name>
    <dbReference type="NCBI Taxonomy" id="2716335"/>
    <lineage>
        <taxon>Bacteria</taxon>
        <taxon>Pseudomonadati</taxon>
        <taxon>Pseudomonadota</taxon>
        <taxon>Alphaproteobacteria</taxon>
        <taxon>Acetobacterales</taxon>
        <taxon>Roseomonadaceae</taxon>
        <taxon>Falsiroseomonas</taxon>
    </lineage>
</organism>
<dbReference type="InterPro" id="IPR050832">
    <property type="entry name" value="Bact_Acetyltransf"/>
</dbReference>
<keyword evidence="2" id="KW-0012">Acyltransferase</keyword>
<proteinExistence type="predicted"/>